<protein>
    <submittedName>
        <fullName evidence="3">Uncharacterized protein</fullName>
    </submittedName>
</protein>
<evidence type="ECO:0000313" key="3">
    <source>
        <dbReference type="EMBL" id="KAK4789125.1"/>
    </source>
</evidence>
<dbReference type="Pfam" id="PF11961">
    <property type="entry name" value="DUF3475"/>
    <property type="match status" value="1"/>
</dbReference>
<dbReference type="InterPro" id="IPR007700">
    <property type="entry name" value="DUF668"/>
</dbReference>
<feature type="domain" description="DUF3475" evidence="2">
    <location>
        <begin position="137"/>
        <end position="193"/>
    </location>
</feature>
<proteinExistence type="predicted"/>
<comment type="caution">
    <text evidence="3">The sequence shown here is derived from an EMBL/GenBank/DDBJ whole genome shotgun (WGS) entry which is preliminary data.</text>
</comment>
<dbReference type="Proteomes" id="UP001346149">
    <property type="component" value="Unassembled WGS sequence"/>
</dbReference>
<dbReference type="AlphaFoldDB" id="A0AAN7R5K4"/>
<dbReference type="PANTHER" id="PTHR31730">
    <property type="entry name" value="OS01G0873900 PROTEIN"/>
    <property type="match status" value="1"/>
</dbReference>
<dbReference type="InterPro" id="IPR045021">
    <property type="entry name" value="PSI1/2/3"/>
</dbReference>
<organism evidence="3 4">
    <name type="scientific">Trapa natans</name>
    <name type="common">Water chestnut</name>
    <dbReference type="NCBI Taxonomy" id="22666"/>
    <lineage>
        <taxon>Eukaryota</taxon>
        <taxon>Viridiplantae</taxon>
        <taxon>Streptophyta</taxon>
        <taxon>Embryophyta</taxon>
        <taxon>Tracheophyta</taxon>
        <taxon>Spermatophyta</taxon>
        <taxon>Magnoliopsida</taxon>
        <taxon>eudicotyledons</taxon>
        <taxon>Gunneridae</taxon>
        <taxon>Pentapetalae</taxon>
        <taxon>rosids</taxon>
        <taxon>malvids</taxon>
        <taxon>Myrtales</taxon>
        <taxon>Lythraceae</taxon>
        <taxon>Trapa</taxon>
    </lineage>
</organism>
<dbReference type="GO" id="GO:0045927">
    <property type="term" value="P:positive regulation of growth"/>
    <property type="evidence" value="ECO:0007669"/>
    <property type="project" value="InterPro"/>
</dbReference>
<evidence type="ECO:0000259" key="1">
    <source>
        <dbReference type="Pfam" id="PF05003"/>
    </source>
</evidence>
<keyword evidence="4" id="KW-1185">Reference proteome</keyword>
<gene>
    <name evidence="3" type="ORF">SAY86_020444</name>
</gene>
<dbReference type="InterPro" id="IPR021864">
    <property type="entry name" value="DUF3475"/>
</dbReference>
<sequence length="595" mass="66690">MTFKYFTFIPNDPRFLKVRPGSPHPFFSVPSPASSSPDVLSNCIGGFAAGVVSAQRRCLSSLILQNRALPRVEDEAVYEVGDSSSDLNYVGYPDNRRYSDVGSVLGKMGGMAADILDTLGSFTFMSGLTNKTHGIGILAFEIAHTIARGAHLMESLSEENIKHLKEVVLPSKGVQCLVSGSIDELLKIAALDKKEELKVFLGEVVRFGDLCKDSQWHKLDRYFAKSLSQKQKKQLETKENTLMQELMCLTYYTAELYYELHAMDMVQQDYLCKLNDYENSNASDKDNNSLLNLKAELKSQKKLIKGLKKKSLWSSILEEVVEKLVDIALFLCLKMEKVLNITDCDIATGNLPTQRTLGSECLDLQYAIVIAHINALVSWPNFLGPRTRDALYQGLPGHVQSALQQRLYKFRVSEDVAVSDIEEAMEERLQWLMPMAAKTIKAHHCFDWLGEWASSMAHADVMRIETLYHAHTGRTDQLILELLVCLHHLFAKSRAQNVGDGSSAQESDLSSPSTFLPKSEAAMFKEVMMQRLATRKRLKLGDTSDQVNKHLHRLATSSSTDIAISETESTFPREDLISPNRDWARLLDIIDGVNI</sequence>
<name>A0AAN7R5K4_TRANT</name>
<dbReference type="EMBL" id="JAXQNO010000011">
    <property type="protein sequence ID" value="KAK4789125.1"/>
    <property type="molecule type" value="Genomic_DNA"/>
</dbReference>
<dbReference type="PANTHER" id="PTHR31730:SF37">
    <property type="entry name" value="OS06G0716000 PROTEIN"/>
    <property type="match status" value="1"/>
</dbReference>
<accession>A0AAN7R5K4</accession>
<evidence type="ECO:0000313" key="4">
    <source>
        <dbReference type="Proteomes" id="UP001346149"/>
    </source>
</evidence>
<reference evidence="3 4" key="1">
    <citation type="journal article" date="2023" name="Hortic Res">
        <title>Pangenome of water caltrop reveals structural variations and asymmetric subgenome divergence after allopolyploidization.</title>
        <authorList>
            <person name="Zhang X."/>
            <person name="Chen Y."/>
            <person name="Wang L."/>
            <person name="Yuan Y."/>
            <person name="Fang M."/>
            <person name="Shi L."/>
            <person name="Lu R."/>
            <person name="Comes H.P."/>
            <person name="Ma Y."/>
            <person name="Chen Y."/>
            <person name="Huang G."/>
            <person name="Zhou Y."/>
            <person name="Zheng Z."/>
            <person name="Qiu Y."/>
        </authorList>
    </citation>
    <scope>NUCLEOTIDE SEQUENCE [LARGE SCALE GENOMIC DNA]</scope>
    <source>
        <strain evidence="3">F231</strain>
    </source>
</reference>
<evidence type="ECO:0000259" key="2">
    <source>
        <dbReference type="Pfam" id="PF11961"/>
    </source>
</evidence>
<feature type="domain" description="DUF668" evidence="1">
    <location>
        <begin position="356"/>
        <end position="441"/>
    </location>
</feature>
<dbReference type="Pfam" id="PF05003">
    <property type="entry name" value="DUF668"/>
    <property type="match status" value="1"/>
</dbReference>